<evidence type="ECO:0000259" key="1">
    <source>
        <dbReference type="Pfam" id="PF00551"/>
    </source>
</evidence>
<gene>
    <name evidence="2" type="ORF">CLOSTHATH_06582</name>
</gene>
<name>D3ASH4_9FIRM</name>
<feature type="non-terminal residue" evidence="2">
    <location>
        <position position="135"/>
    </location>
</feature>
<evidence type="ECO:0000313" key="3">
    <source>
        <dbReference type="Proteomes" id="UP000004968"/>
    </source>
</evidence>
<dbReference type="Proteomes" id="UP000004968">
    <property type="component" value="Unassembled WGS sequence"/>
</dbReference>
<feature type="domain" description="Formyl transferase N-terminal" evidence="1">
    <location>
        <begin position="43"/>
        <end position="132"/>
    </location>
</feature>
<proteinExistence type="predicted"/>
<dbReference type="AlphaFoldDB" id="D3ASH4"/>
<reference evidence="2 3" key="1">
    <citation type="submission" date="2010-01" db="EMBL/GenBank/DDBJ databases">
        <authorList>
            <person name="Weinstock G."/>
            <person name="Sodergren E."/>
            <person name="Clifton S."/>
            <person name="Fulton L."/>
            <person name="Fulton B."/>
            <person name="Courtney L."/>
            <person name="Fronick C."/>
            <person name="Harrison M."/>
            <person name="Strong C."/>
            <person name="Farmer C."/>
            <person name="Delahaunty K."/>
            <person name="Markovic C."/>
            <person name="Hall O."/>
            <person name="Minx P."/>
            <person name="Tomlinson C."/>
            <person name="Mitreva M."/>
            <person name="Nelson J."/>
            <person name="Hou S."/>
            <person name="Wollam A."/>
            <person name="Pepin K.H."/>
            <person name="Johnson M."/>
            <person name="Bhonagiri V."/>
            <person name="Nash W.E."/>
            <person name="Warren W."/>
            <person name="Chinwalla A."/>
            <person name="Mardis E.R."/>
            <person name="Wilson R.K."/>
        </authorList>
    </citation>
    <scope>NUCLEOTIDE SEQUENCE [LARGE SCALE GENOMIC DNA]</scope>
    <source>
        <strain evidence="2 3">DSM 13479</strain>
    </source>
</reference>
<protein>
    <submittedName>
        <fullName evidence="2">Putative methionyl-tRNA formyltransferase</fullName>
    </submittedName>
</protein>
<dbReference type="SUPFAM" id="SSF53328">
    <property type="entry name" value="Formyltransferase"/>
    <property type="match status" value="1"/>
</dbReference>
<organism evidence="2 3">
    <name type="scientific">Hungatella hathewayi DSM 13479</name>
    <dbReference type="NCBI Taxonomy" id="566550"/>
    <lineage>
        <taxon>Bacteria</taxon>
        <taxon>Bacillati</taxon>
        <taxon>Bacillota</taxon>
        <taxon>Clostridia</taxon>
        <taxon>Lachnospirales</taxon>
        <taxon>Lachnospiraceae</taxon>
        <taxon>Hungatella</taxon>
    </lineage>
</organism>
<dbReference type="InterPro" id="IPR002376">
    <property type="entry name" value="Formyl_transf_N"/>
</dbReference>
<keyword evidence="2" id="KW-0808">Transferase</keyword>
<dbReference type="EMBL" id="ACIO01000797">
    <property type="protein sequence ID" value="EFC95231.1"/>
    <property type="molecule type" value="Genomic_DNA"/>
</dbReference>
<dbReference type="HOGENOM" id="CLU_1890125_0_0_9"/>
<comment type="caution">
    <text evidence="2">The sequence shown here is derived from an EMBL/GenBank/DDBJ whole genome shotgun (WGS) entry which is preliminary data.</text>
</comment>
<dbReference type="InterPro" id="IPR036477">
    <property type="entry name" value="Formyl_transf_N_sf"/>
</dbReference>
<dbReference type="GO" id="GO:0004479">
    <property type="term" value="F:methionyl-tRNA formyltransferase activity"/>
    <property type="evidence" value="ECO:0007669"/>
    <property type="project" value="TreeGrafter"/>
</dbReference>
<dbReference type="PANTHER" id="PTHR11138:SF5">
    <property type="entry name" value="METHIONYL-TRNA FORMYLTRANSFERASE, MITOCHONDRIAL"/>
    <property type="match status" value="1"/>
</dbReference>
<sequence length="135" mass="15226">MRNHQVLSLYTYHNDEDCFTEYGIVKEAEKYGIPVHYEDMTAAETKRLFTEEGCGLFFSAEYNRILPLPEDVTAFRGINLHSSLLPEGRSYYPIEAAMERGFLESGVTMHKMTAALDGGDILDQSSVEITEGMDS</sequence>
<dbReference type="PANTHER" id="PTHR11138">
    <property type="entry name" value="METHIONYL-TRNA FORMYLTRANSFERASE"/>
    <property type="match status" value="1"/>
</dbReference>
<dbReference type="Gene3D" id="3.40.50.170">
    <property type="entry name" value="Formyl transferase, N-terminal domain"/>
    <property type="match status" value="1"/>
</dbReference>
<dbReference type="Pfam" id="PF00551">
    <property type="entry name" value="Formyl_trans_N"/>
    <property type="match status" value="1"/>
</dbReference>
<accession>D3ASH4</accession>
<evidence type="ECO:0000313" key="2">
    <source>
        <dbReference type="EMBL" id="EFC95231.1"/>
    </source>
</evidence>